<accession>A0A1X7VXL8</accession>
<organism evidence="2">
    <name type="scientific">Amphimedon queenslandica</name>
    <name type="common">Sponge</name>
    <dbReference type="NCBI Taxonomy" id="400682"/>
    <lineage>
        <taxon>Eukaryota</taxon>
        <taxon>Metazoa</taxon>
        <taxon>Porifera</taxon>
        <taxon>Demospongiae</taxon>
        <taxon>Heteroscleromorpha</taxon>
        <taxon>Haplosclerida</taxon>
        <taxon>Niphatidae</taxon>
        <taxon>Amphimedon</taxon>
    </lineage>
</organism>
<evidence type="ECO:0000313" key="2">
    <source>
        <dbReference type="EnsemblMetazoa" id="Aqu2.1.44615_001"/>
    </source>
</evidence>
<sequence length="73" mass="8091">MLGPKMLVQHNGDDPGAEDVMEKSPCMGKRKFKFYLPKNFEKWRSQKLLTVSIPHSSGVIVATANQSSSLKGN</sequence>
<evidence type="ECO:0000256" key="1">
    <source>
        <dbReference type="SAM" id="MobiDB-lite"/>
    </source>
</evidence>
<proteinExistence type="predicted"/>
<dbReference type="AlphaFoldDB" id="A0A1X7VXL8"/>
<dbReference type="InParanoid" id="A0A1X7VXL8"/>
<protein>
    <submittedName>
        <fullName evidence="2">Uncharacterized protein</fullName>
    </submittedName>
</protein>
<dbReference type="EnsemblMetazoa" id="Aqu2.1.44615_001">
    <property type="protein sequence ID" value="Aqu2.1.44615_001"/>
    <property type="gene ID" value="Aqu2.1.44615"/>
</dbReference>
<reference evidence="2" key="1">
    <citation type="submission" date="2017-05" db="UniProtKB">
        <authorList>
            <consortium name="EnsemblMetazoa"/>
        </authorList>
    </citation>
    <scope>IDENTIFICATION</scope>
</reference>
<name>A0A1X7VXL8_AMPQE</name>
<feature type="region of interest" description="Disordered" evidence="1">
    <location>
        <begin position="1"/>
        <end position="22"/>
    </location>
</feature>